<name>A0AA39VSH1_ACESA</name>
<protein>
    <submittedName>
        <fullName evidence="1">Uncharacterized protein</fullName>
    </submittedName>
</protein>
<dbReference type="AlphaFoldDB" id="A0AA39VSH1"/>
<gene>
    <name evidence="1" type="ORF">LWI29_033790</name>
</gene>
<evidence type="ECO:0000313" key="2">
    <source>
        <dbReference type="Proteomes" id="UP001168877"/>
    </source>
</evidence>
<keyword evidence="2" id="KW-1185">Reference proteome</keyword>
<dbReference type="Proteomes" id="UP001168877">
    <property type="component" value="Unassembled WGS sequence"/>
</dbReference>
<accession>A0AA39VSH1</accession>
<dbReference type="EMBL" id="JAUESC010000381">
    <property type="protein sequence ID" value="KAK0590967.1"/>
    <property type="molecule type" value="Genomic_DNA"/>
</dbReference>
<sequence>MDHRSELRQEDSWSASRGRCVVEVPQTTGGACSVVRKEISSLVMGEESKNNVPLETEVLMAEVTNSIRDSANPKVNGNQMADLQIFGPNINPDKGKRIGEDLEGLSRPSPLLQEYQVGNASDKVKGPVIKNNILPFGLKPSVLGMVSGSDHGTVCKGGVKNWVRIIRPNRFGEIDSNTAVTGGKRKGTERKDGIVQHRKKAKFEGVVGEGVDDGCLESESKLRHLNSRKPRSAETTDQSWQSLDQISWLEKSWFGKMMKSPRKESGLAAALHVNGGMKATRFERFSVA</sequence>
<proteinExistence type="predicted"/>
<organism evidence="1 2">
    <name type="scientific">Acer saccharum</name>
    <name type="common">Sugar maple</name>
    <dbReference type="NCBI Taxonomy" id="4024"/>
    <lineage>
        <taxon>Eukaryota</taxon>
        <taxon>Viridiplantae</taxon>
        <taxon>Streptophyta</taxon>
        <taxon>Embryophyta</taxon>
        <taxon>Tracheophyta</taxon>
        <taxon>Spermatophyta</taxon>
        <taxon>Magnoliopsida</taxon>
        <taxon>eudicotyledons</taxon>
        <taxon>Gunneridae</taxon>
        <taxon>Pentapetalae</taxon>
        <taxon>rosids</taxon>
        <taxon>malvids</taxon>
        <taxon>Sapindales</taxon>
        <taxon>Sapindaceae</taxon>
        <taxon>Hippocastanoideae</taxon>
        <taxon>Acereae</taxon>
        <taxon>Acer</taxon>
    </lineage>
</organism>
<comment type="caution">
    <text evidence="1">The sequence shown here is derived from an EMBL/GenBank/DDBJ whole genome shotgun (WGS) entry which is preliminary data.</text>
</comment>
<reference evidence="1" key="2">
    <citation type="submission" date="2023-06" db="EMBL/GenBank/DDBJ databases">
        <authorList>
            <person name="Swenson N.G."/>
            <person name="Wegrzyn J.L."/>
            <person name="Mcevoy S.L."/>
        </authorList>
    </citation>
    <scope>NUCLEOTIDE SEQUENCE</scope>
    <source>
        <strain evidence="1">NS2018</strain>
        <tissue evidence="1">Leaf</tissue>
    </source>
</reference>
<evidence type="ECO:0000313" key="1">
    <source>
        <dbReference type="EMBL" id="KAK0590967.1"/>
    </source>
</evidence>
<reference evidence="1" key="1">
    <citation type="journal article" date="2022" name="Plant J.">
        <title>Strategies of tolerance reflected in two North American maple genomes.</title>
        <authorList>
            <person name="McEvoy S.L."/>
            <person name="Sezen U.U."/>
            <person name="Trouern-Trend A."/>
            <person name="McMahon S.M."/>
            <person name="Schaberg P.G."/>
            <person name="Yang J."/>
            <person name="Wegrzyn J.L."/>
            <person name="Swenson N.G."/>
        </authorList>
    </citation>
    <scope>NUCLEOTIDE SEQUENCE</scope>
    <source>
        <strain evidence="1">NS2018</strain>
    </source>
</reference>